<dbReference type="Proteomes" id="UP000439550">
    <property type="component" value="Unassembled WGS sequence"/>
</dbReference>
<accession>A0A7X1Z7A2</accession>
<protein>
    <submittedName>
        <fullName evidence="1">Uncharacterized protein</fullName>
    </submittedName>
</protein>
<evidence type="ECO:0000313" key="2">
    <source>
        <dbReference type="Proteomes" id="UP000439550"/>
    </source>
</evidence>
<organism evidence="1 2">
    <name type="scientific">Lactococcus hircilactis</name>
    <dbReference type="NCBI Taxonomy" id="1494462"/>
    <lineage>
        <taxon>Bacteria</taxon>
        <taxon>Bacillati</taxon>
        <taxon>Bacillota</taxon>
        <taxon>Bacilli</taxon>
        <taxon>Lactobacillales</taxon>
        <taxon>Streptococcaceae</taxon>
        <taxon>Lactococcus</taxon>
    </lineage>
</organism>
<dbReference type="AlphaFoldDB" id="A0A7X1Z7A2"/>
<gene>
    <name evidence="1" type="ORF">GHI93_03745</name>
</gene>
<dbReference type="RefSeq" id="WP_153495728.1">
    <property type="nucleotide sequence ID" value="NZ_CAXYUY010000004.1"/>
</dbReference>
<proteinExistence type="predicted"/>
<dbReference type="OrthoDB" id="2242622at2"/>
<name>A0A7X1Z7A2_9LACT</name>
<keyword evidence="2" id="KW-1185">Reference proteome</keyword>
<dbReference type="EMBL" id="WITJ01000004">
    <property type="protein sequence ID" value="MQW39065.1"/>
    <property type="molecule type" value="Genomic_DNA"/>
</dbReference>
<comment type="caution">
    <text evidence="1">The sequence shown here is derived from an EMBL/GenBank/DDBJ whole genome shotgun (WGS) entry which is preliminary data.</text>
</comment>
<sequence length="83" mass="9964">MWVLHWIGGPQVELVNHGSDSLQIEKIYRRRYGLSKEAWLAFLQTELTREKEAELLEIKNRVMLQGRPYQEKLDEAYWKSRGF</sequence>
<evidence type="ECO:0000313" key="1">
    <source>
        <dbReference type="EMBL" id="MQW39065.1"/>
    </source>
</evidence>
<reference evidence="1 2" key="1">
    <citation type="submission" date="2019-10" db="EMBL/GenBank/DDBJ databases">
        <authorList>
            <person name="Dong K."/>
        </authorList>
    </citation>
    <scope>NUCLEOTIDE SEQUENCE [LARGE SCALE GENOMIC DNA]</scope>
    <source>
        <strain evidence="1 2">DSM 28960</strain>
    </source>
</reference>